<proteinExistence type="predicted"/>
<evidence type="ECO:0000313" key="2">
    <source>
        <dbReference type="EMBL" id="MBD7988655.1"/>
    </source>
</evidence>
<keyword evidence="1" id="KW-0732">Signal</keyword>
<reference evidence="2 3" key="1">
    <citation type="submission" date="2020-08" db="EMBL/GenBank/DDBJ databases">
        <title>A Genomic Blueprint of the Chicken Gut Microbiome.</title>
        <authorList>
            <person name="Gilroy R."/>
            <person name="Ravi A."/>
            <person name="Getino M."/>
            <person name="Pursley I."/>
            <person name="Horton D.L."/>
            <person name="Alikhan N.-F."/>
            <person name="Baker D."/>
            <person name="Gharbi K."/>
            <person name="Hall N."/>
            <person name="Watson M."/>
            <person name="Adriaenssens E.M."/>
            <person name="Foster-Nyarko E."/>
            <person name="Jarju S."/>
            <person name="Secka A."/>
            <person name="Antonio M."/>
            <person name="Oren A."/>
            <person name="Chaudhuri R."/>
            <person name="La Ragione R.M."/>
            <person name="Hildebrand F."/>
            <person name="Pallen M.J."/>
        </authorList>
    </citation>
    <scope>NUCLEOTIDE SEQUENCE [LARGE SCALE GENOMIC DNA]</scope>
    <source>
        <strain evidence="2 3">Sa2BVA3</strain>
    </source>
</reference>
<dbReference type="InterPro" id="IPR018642">
    <property type="entry name" value="DUF2066"/>
</dbReference>
<evidence type="ECO:0000313" key="3">
    <source>
        <dbReference type="Proteomes" id="UP000647183"/>
    </source>
</evidence>
<feature type="signal peptide" evidence="1">
    <location>
        <begin position="1"/>
        <end position="21"/>
    </location>
</feature>
<accession>A0ABR8UKV0</accession>
<feature type="chain" id="PRO_5046147558" evidence="1">
    <location>
        <begin position="22"/>
        <end position="355"/>
    </location>
</feature>
<name>A0ABR8UKV0_9GAMM</name>
<comment type="caution">
    <text evidence="2">The sequence shown here is derived from an EMBL/GenBank/DDBJ whole genome shotgun (WGS) entry which is preliminary data.</text>
</comment>
<gene>
    <name evidence="2" type="ORF">H9645_11525</name>
</gene>
<dbReference type="Proteomes" id="UP000647183">
    <property type="component" value="Unassembled WGS sequence"/>
</dbReference>
<protein>
    <submittedName>
        <fullName evidence="2">DUF2066 domain-containing protein</fullName>
    </submittedName>
</protein>
<dbReference type="EMBL" id="JACSQJ010000006">
    <property type="protein sequence ID" value="MBD7988655.1"/>
    <property type="molecule type" value="Genomic_DNA"/>
</dbReference>
<dbReference type="Pfam" id="PF09839">
    <property type="entry name" value="DUF2066"/>
    <property type="match status" value="1"/>
</dbReference>
<keyword evidence="3" id="KW-1185">Reference proteome</keyword>
<dbReference type="RefSeq" id="WP_189497043.1">
    <property type="nucleotide sequence ID" value="NZ_JACSQJ010000006.1"/>
</dbReference>
<sequence>MPKALLLTLLLALLPAGWAQAQRVEGDRAGASGLYEAEVAVGSQAESARQSGFQRALAQVLGKLSGDAGVARRPGVARELRRAGDFVEHYDYRQDEGRSAAGSPTYTTTLVVRFRRDDVDAIAGALGLPVWPEPRPKPVLWLAIDDDTGPRLVAVGQNNVARPVLDRAQERGFRLGLPGGSAAERAAVGAIWRGDSAAVARLSARYSPPMQLIGKLYRSGGGWKADWTFVDNGRVLKTWSEEGAQARRVIASGADGAADALVRRYAKASSVGEPAIERVVVTGIHSANDYVRLASWLQSTSVVRGLRPLRATPDSLELELDLLTGLAGFRRVLDDSVLVESGANIEGLPPEFQLR</sequence>
<evidence type="ECO:0000256" key="1">
    <source>
        <dbReference type="SAM" id="SignalP"/>
    </source>
</evidence>
<organism evidence="2 3">
    <name type="scientific">Luteimonas colneyensis</name>
    <dbReference type="NCBI Taxonomy" id="2762230"/>
    <lineage>
        <taxon>Bacteria</taxon>
        <taxon>Pseudomonadati</taxon>
        <taxon>Pseudomonadota</taxon>
        <taxon>Gammaproteobacteria</taxon>
        <taxon>Lysobacterales</taxon>
        <taxon>Lysobacteraceae</taxon>
        <taxon>Luteimonas</taxon>
    </lineage>
</organism>